<comment type="caution">
    <text evidence="2">The sequence shown here is derived from an EMBL/GenBank/DDBJ whole genome shotgun (WGS) entry which is preliminary data.</text>
</comment>
<evidence type="ECO:0000313" key="3">
    <source>
        <dbReference type="Proteomes" id="UP000253250"/>
    </source>
</evidence>
<proteinExistence type="predicted"/>
<dbReference type="SUPFAM" id="SSF56112">
    <property type="entry name" value="Protein kinase-like (PK-like)"/>
    <property type="match status" value="1"/>
</dbReference>
<accession>A0A368HM02</accession>
<dbReference type="GO" id="GO:0016740">
    <property type="term" value="F:transferase activity"/>
    <property type="evidence" value="ECO:0007669"/>
    <property type="project" value="UniProtKB-KW"/>
</dbReference>
<protein>
    <submittedName>
        <fullName evidence="2">Aminoglycoside phosphotransferase</fullName>
    </submittedName>
</protein>
<sequence>MAALIQFTRRILGTSGFTIAPASSDASFRRYFRITSGGESWVAMDAPPNKEPLAPFVRVAQRFGALGLHVPKVLACDLDTGLALLTDLGHTPYLDKLDDATADRLYGDALGALVVLQGGTFSDPDFLPPYDEVLLRREMELFPEWYLRGYLGHTITGGERRLLDQAFDDLSANALHQPQVWVHRDYHSRNLLVNTLHNPGILDFQDAVRGPITYDLVSLLKDCYVAWPRERVVDWVKGYCQLARESGLHQCDDEAVFLEWFDRMGIQRHLKVAGIFARLHLRDGKPGYLGDLPLTMHYLREATALYPDLCDLHTFLRALPESP</sequence>
<feature type="domain" description="Aminoglycoside phosphotransferase" evidence="1">
    <location>
        <begin position="18"/>
        <end position="243"/>
    </location>
</feature>
<evidence type="ECO:0000259" key="1">
    <source>
        <dbReference type="Pfam" id="PF01636"/>
    </source>
</evidence>
<name>A0A368HM02_9GAMM</name>
<dbReference type="InterPro" id="IPR011009">
    <property type="entry name" value="Kinase-like_dom_sf"/>
</dbReference>
<evidence type="ECO:0000313" key="2">
    <source>
        <dbReference type="EMBL" id="RCN59468.1"/>
    </source>
</evidence>
<dbReference type="InterPro" id="IPR002575">
    <property type="entry name" value="Aminoglycoside_PTrfase"/>
</dbReference>
<organism evidence="2 3">
    <name type="scientific">Acidiferrobacter thiooxydans</name>
    <dbReference type="NCBI Taxonomy" id="163359"/>
    <lineage>
        <taxon>Bacteria</taxon>
        <taxon>Pseudomonadati</taxon>
        <taxon>Pseudomonadota</taxon>
        <taxon>Gammaproteobacteria</taxon>
        <taxon>Acidiferrobacterales</taxon>
        <taxon>Acidiferrobacteraceae</taxon>
        <taxon>Acidiferrobacter</taxon>
    </lineage>
</organism>
<dbReference type="Pfam" id="PF01636">
    <property type="entry name" value="APH"/>
    <property type="match status" value="1"/>
</dbReference>
<dbReference type="EMBL" id="PSYR01000001">
    <property type="protein sequence ID" value="RCN59468.1"/>
    <property type="molecule type" value="Genomic_DNA"/>
</dbReference>
<reference evidence="2 3" key="1">
    <citation type="submission" date="2018-02" db="EMBL/GenBank/DDBJ databases">
        <title>Insights into the biology of acidophilic members of the Acidiferrobacteraceae family derived from comparative genomic analyses.</title>
        <authorList>
            <person name="Issotta F."/>
            <person name="Thyssen C."/>
            <person name="Mena C."/>
            <person name="Moya A."/>
            <person name="Bellenberg S."/>
            <person name="Sproer C."/>
            <person name="Covarrubias P.C."/>
            <person name="Sand W."/>
            <person name="Quatrini R."/>
            <person name="Vera M."/>
        </authorList>
    </citation>
    <scope>NUCLEOTIDE SEQUENCE [LARGE SCALE GENOMIC DNA]</scope>
    <source>
        <strain evidence="3">m-1</strain>
    </source>
</reference>
<dbReference type="AlphaFoldDB" id="A0A368HM02"/>
<keyword evidence="3" id="KW-1185">Reference proteome</keyword>
<dbReference type="Gene3D" id="3.30.200.20">
    <property type="entry name" value="Phosphorylase Kinase, domain 1"/>
    <property type="match status" value="1"/>
</dbReference>
<dbReference type="Proteomes" id="UP000253250">
    <property type="component" value="Unassembled WGS sequence"/>
</dbReference>
<gene>
    <name evidence="2" type="ORF">C4900_00970</name>
</gene>
<dbReference type="Gene3D" id="3.90.1200.10">
    <property type="match status" value="1"/>
</dbReference>
<dbReference type="OrthoDB" id="9809275at2"/>
<keyword evidence="2" id="KW-0808">Transferase</keyword>